<organism evidence="8 9">
    <name type="scientific">Ferrigenium kumadai</name>
    <dbReference type="NCBI Taxonomy" id="1682490"/>
    <lineage>
        <taxon>Bacteria</taxon>
        <taxon>Pseudomonadati</taxon>
        <taxon>Pseudomonadota</taxon>
        <taxon>Betaproteobacteria</taxon>
        <taxon>Nitrosomonadales</taxon>
        <taxon>Gallionellaceae</taxon>
        <taxon>Ferrigenium</taxon>
    </lineage>
</organism>
<evidence type="ECO:0000256" key="5">
    <source>
        <dbReference type="ARBA" id="ARBA00022989"/>
    </source>
</evidence>
<evidence type="ECO:0000256" key="7">
    <source>
        <dbReference type="SAM" id="Phobius"/>
    </source>
</evidence>
<protein>
    <submittedName>
        <fullName evidence="8">Membrane protein</fullName>
    </submittedName>
</protein>
<evidence type="ECO:0000313" key="8">
    <source>
        <dbReference type="EMBL" id="BBI99872.1"/>
    </source>
</evidence>
<dbReference type="Proteomes" id="UP001319121">
    <property type="component" value="Chromosome"/>
</dbReference>
<keyword evidence="2" id="KW-0813">Transport</keyword>
<dbReference type="KEGG" id="fku:FGKAn22_15650"/>
<feature type="transmembrane region" description="Helical" evidence="7">
    <location>
        <begin position="71"/>
        <end position="96"/>
    </location>
</feature>
<evidence type="ECO:0000256" key="6">
    <source>
        <dbReference type="ARBA" id="ARBA00023136"/>
    </source>
</evidence>
<keyword evidence="9" id="KW-1185">Reference proteome</keyword>
<evidence type="ECO:0000256" key="3">
    <source>
        <dbReference type="ARBA" id="ARBA00022475"/>
    </source>
</evidence>
<dbReference type="GO" id="GO:0000041">
    <property type="term" value="P:transition metal ion transport"/>
    <property type="evidence" value="ECO:0007669"/>
    <property type="project" value="InterPro"/>
</dbReference>
<evidence type="ECO:0000256" key="2">
    <source>
        <dbReference type="ARBA" id="ARBA00022448"/>
    </source>
</evidence>
<proteinExistence type="predicted"/>
<feature type="transmembrane region" description="Helical" evidence="7">
    <location>
        <begin position="108"/>
        <end position="127"/>
    </location>
</feature>
<feature type="transmembrane region" description="Helical" evidence="7">
    <location>
        <begin position="180"/>
        <end position="205"/>
    </location>
</feature>
<feature type="transmembrane region" description="Helical" evidence="7">
    <location>
        <begin position="43"/>
        <end position="59"/>
    </location>
</feature>
<gene>
    <name evidence="8" type="ORF">FGKAn22_15650</name>
</gene>
<name>A0AAN1W0W9_9PROT</name>
<keyword evidence="3" id="KW-1003">Cell membrane</keyword>
<evidence type="ECO:0000313" key="9">
    <source>
        <dbReference type="Proteomes" id="UP001319121"/>
    </source>
</evidence>
<keyword evidence="5 7" id="KW-1133">Transmembrane helix</keyword>
<dbReference type="InterPro" id="IPR002751">
    <property type="entry name" value="CbiM/NikMN"/>
</dbReference>
<dbReference type="Gene3D" id="1.10.1760.20">
    <property type="match status" value="1"/>
</dbReference>
<dbReference type="EMBL" id="AP019536">
    <property type="protein sequence ID" value="BBI99872.1"/>
    <property type="molecule type" value="Genomic_DNA"/>
</dbReference>
<dbReference type="Pfam" id="PF01891">
    <property type="entry name" value="CbiM"/>
    <property type="match status" value="1"/>
</dbReference>
<reference evidence="8 9" key="1">
    <citation type="submission" date="2019-03" db="EMBL/GenBank/DDBJ databases">
        <title>Complete genome sequence of Ferrigenium kumadai strain An22, a microaerophilic iron-oxidizing bacterium isolated from a paddy field soil.</title>
        <authorList>
            <person name="Watanabe T."/>
            <person name="Asakawa S."/>
        </authorList>
    </citation>
    <scope>NUCLEOTIDE SEQUENCE [LARGE SCALE GENOMIC DNA]</scope>
    <source>
        <strain evidence="8 9">An22</strain>
    </source>
</reference>
<keyword evidence="6 7" id="KW-0472">Membrane</keyword>
<feature type="transmembrane region" description="Helical" evidence="7">
    <location>
        <begin position="12"/>
        <end position="31"/>
    </location>
</feature>
<evidence type="ECO:0000256" key="4">
    <source>
        <dbReference type="ARBA" id="ARBA00022692"/>
    </source>
</evidence>
<feature type="transmembrane region" description="Helical" evidence="7">
    <location>
        <begin position="139"/>
        <end position="168"/>
    </location>
</feature>
<dbReference type="AlphaFoldDB" id="A0AAN1W0W9"/>
<keyword evidence="4 7" id="KW-0812">Transmembrane</keyword>
<sequence length="222" mass="24759">MNLPAQLFPSDWLWLGNLIFVALLGRAIWFAPWRDLLSNAARTNALVALTMGAFVLWQLNAGFRPGFNHHILGATLFVLMFGWQIAIAAISLIMFATWIRMGITPISLGINGLIMIVIPVLFSEWVLRLSRKRFPKNLFLYVLGNGFLCGGLAIMLTVAAATLLMVALTPHTWQSIQHNYLIATPIIMLTEAFTTGMMITAFTVFQPQAVLNFSDEEYINGK</sequence>
<dbReference type="RefSeq" id="WP_212785134.1">
    <property type="nucleotide sequence ID" value="NZ_AP019536.1"/>
</dbReference>
<comment type="subcellular location">
    <subcellularLocation>
        <location evidence="1">Cell membrane</location>
        <topology evidence="1">Multi-pass membrane protein</topology>
    </subcellularLocation>
</comment>
<dbReference type="GO" id="GO:0005886">
    <property type="term" value="C:plasma membrane"/>
    <property type="evidence" value="ECO:0007669"/>
    <property type="project" value="UniProtKB-SubCell"/>
</dbReference>
<evidence type="ECO:0000256" key="1">
    <source>
        <dbReference type="ARBA" id="ARBA00004651"/>
    </source>
</evidence>
<accession>A0AAN1W0W9</accession>